<proteinExistence type="predicted"/>
<dbReference type="AlphaFoldDB" id="A0A382MRV0"/>
<dbReference type="EMBL" id="UINC01095390">
    <property type="protein sequence ID" value="SVC51436.1"/>
    <property type="molecule type" value="Genomic_DNA"/>
</dbReference>
<name>A0A382MRV0_9ZZZZ</name>
<reference evidence="1" key="1">
    <citation type="submission" date="2018-05" db="EMBL/GenBank/DDBJ databases">
        <authorList>
            <person name="Lanie J.A."/>
            <person name="Ng W.-L."/>
            <person name="Kazmierczak K.M."/>
            <person name="Andrzejewski T.M."/>
            <person name="Davidsen T.M."/>
            <person name="Wayne K.J."/>
            <person name="Tettelin H."/>
            <person name="Glass J.I."/>
            <person name="Rusch D."/>
            <person name="Podicherti R."/>
            <person name="Tsui H.-C.T."/>
            <person name="Winkler M.E."/>
        </authorList>
    </citation>
    <scope>NUCLEOTIDE SEQUENCE</scope>
</reference>
<evidence type="ECO:0000313" key="1">
    <source>
        <dbReference type="EMBL" id="SVC51436.1"/>
    </source>
</evidence>
<accession>A0A382MRV0</accession>
<organism evidence="1">
    <name type="scientific">marine metagenome</name>
    <dbReference type="NCBI Taxonomy" id="408172"/>
    <lineage>
        <taxon>unclassified sequences</taxon>
        <taxon>metagenomes</taxon>
        <taxon>ecological metagenomes</taxon>
    </lineage>
</organism>
<gene>
    <name evidence="1" type="ORF">METZ01_LOCUS304290</name>
</gene>
<feature type="non-terminal residue" evidence="1">
    <location>
        <position position="1"/>
    </location>
</feature>
<protein>
    <submittedName>
        <fullName evidence="1">Uncharacterized protein</fullName>
    </submittedName>
</protein>
<sequence length="60" mass="6357">QKAVEAGGDPAVVARTVATCLSGSRPVIRHPVGRGAWLRWAARGVVPFGVQRRIVARLLA</sequence>